<dbReference type="HOGENOM" id="CLU_104194_2_1_9"/>
<evidence type="ECO:0000259" key="1">
    <source>
        <dbReference type="Pfam" id="PF02579"/>
    </source>
</evidence>
<keyword evidence="3" id="KW-1185">Reference proteome</keyword>
<dbReference type="Pfam" id="PF02579">
    <property type="entry name" value="Nitro_FeMo-Co"/>
    <property type="match status" value="1"/>
</dbReference>
<evidence type="ECO:0000313" key="3">
    <source>
        <dbReference type="Proteomes" id="UP000003178"/>
    </source>
</evidence>
<dbReference type="PANTHER" id="PTHR42983:SF1">
    <property type="entry name" value="IRON-MOLYBDENUM PROTEIN"/>
    <property type="match status" value="1"/>
</dbReference>
<evidence type="ECO:0000313" key="2">
    <source>
        <dbReference type="EMBL" id="EEA85942.1"/>
    </source>
</evidence>
<reference evidence="2 3" key="2">
    <citation type="submission" date="2008-10" db="EMBL/GenBank/DDBJ databases">
        <title>Draft genome sequence of Clostridium hiranonis (DSM 13275).</title>
        <authorList>
            <person name="Sudarsanam P."/>
            <person name="Ley R."/>
            <person name="Guruge J."/>
            <person name="Turnbaugh P.J."/>
            <person name="Mahowald M."/>
            <person name="Liep D."/>
            <person name="Gordon J."/>
        </authorList>
    </citation>
    <scope>NUCLEOTIDE SEQUENCE [LARGE SCALE GENOMIC DNA]</scope>
    <source>
        <strain evidence="2 3">DSM 13275</strain>
    </source>
</reference>
<dbReference type="AlphaFoldDB" id="B6FX22"/>
<dbReference type="RefSeq" id="WP_006439343.1">
    <property type="nucleotide sequence ID" value="NZ_DS995355.1"/>
</dbReference>
<dbReference type="STRING" id="500633.CLOHIR_00421"/>
<protein>
    <submittedName>
        <fullName evidence="2">Dinitrogenase iron-molybdenum cofactor</fullName>
    </submittedName>
</protein>
<comment type="caution">
    <text evidence="2">The sequence shown here is derived from an EMBL/GenBank/DDBJ whole genome shotgun (WGS) entry which is preliminary data.</text>
</comment>
<dbReference type="SUPFAM" id="SSF53146">
    <property type="entry name" value="Nitrogenase accessory factor-like"/>
    <property type="match status" value="1"/>
</dbReference>
<reference evidence="2 3" key="1">
    <citation type="submission" date="2008-09" db="EMBL/GenBank/DDBJ databases">
        <authorList>
            <person name="Fulton L."/>
            <person name="Clifton S."/>
            <person name="Fulton B."/>
            <person name="Xu J."/>
            <person name="Minx P."/>
            <person name="Pepin K.H."/>
            <person name="Johnson M."/>
            <person name="Thiruvilangam P."/>
            <person name="Bhonagiri V."/>
            <person name="Nash W.E."/>
            <person name="Mardis E.R."/>
            <person name="Wilson R.K."/>
        </authorList>
    </citation>
    <scope>NUCLEOTIDE SEQUENCE [LARGE SCALE GENOMIC DNA]</scope>
    <source>
        <strain evidence="2 3">DSM 13275</strain>
    </source>
</reference>
<dbReference type="Gene3D" id="3.30.420.130">
    <property type="entry name" value="Dinitrogenase iron-molybdenum cofactor biosynthesis domain"/>
    <property type="match status" value="1"/>
</dbReference>
<dbReference type="Proteomes" id="UP000003178">
    <property type="component" value="Unassembled WGS sequence"/>
</dbReference>
<dbReference type="OrthoDB" id="9807451at2"/>
<sequence length="125" mass="13288">MKICFPVKEDKGLDSVLYGHFGTAPIFIVCDTETGEFEAVENGHLDPATGKHPEGQCNPVKALNGAVVDVAVVAGIGKGAMMKLGEAGISVYQGNSLLNVKGNLDMIKEGKLILFDINKTCLHHH</sequence>
<dbReference type="EMBL" id="ABWP01000012">
    <property type="protein sequence ID" value="EEA85942.1"/>
    <property type="molecule type" value="Genomic_DNA"/>
</dbReference>
<feature type="domain" description="Dinitrogenase iron-molybdenum cofactor biosynthesis" evidence="1">
    <location>
        <begin position="14"/>
        <end position="104"/>
    </location>
</feature>
<proteinExistence type="predicted"/>
<dbReference type="PANTHER" id="PTHR42983">
    <property type="entry name" value="DINITROGENASE IRON-MOLYBDENUM COFACTOR PROTEIN-RELATED"/>
    <property type="match status" value="1"/>
</dbReference>
<dbReference type="InterPro" id="IPR036105">
    <property type="entry name" value="DiNase_FeMo-co_biosyn_sf"/>
</dbReference>
<gene>
    <name evidence="2" type="ORF">CLOHIR_00421</name>
</gene>
<dbReference type="eggNOG" id="COG1433">
    <property type="taxonomic scope" value="Bacteria"/>
</dbReference>
<name>B6FX22_PEPHT</name>
<organism evidence="2 3">
    <name type="scientific">Peptacetobacter hiranonis (strain DSM 13275 / JCM 10541 / KCTC 15199 / TO-931)</name>
    <name type="common">Clostridium hiranonis</name>
    <dbReference type="NCBI Taxonomy" id="500633"/>
    <lineage>
        <taxon>Bacteria</taxon>
        <taxon>Bacillati</taxon>
        <taxon>Bacillota</taxon>
        <taxon>Clostridia</taxon>
        <taxon>Peptostreptococcales</taxon>
        <taxon>Peptostreptococcaceae</taxon>
        <taxon>Peptacetobacter</taxon>
    </lineage>
</organism>
<dbReference type="InterPro" id="IPR003731">
    <property type="entry name" value="Di-Nase_FeMo-co_biosynth"/>
</dbReference>
<accession>B6FX22</accession>